<dbReference type="PROSITE" id="PS50833">
    <property type="entry name" value="BRIX"/>
    <property type="match status" value="1"/>
</dbReference>
<dbReference type="Pfam" id="PF04427">
    <property type="entry name" value="Brix"/>
    <property type="match status" value="1"/>
</dbReference>
<organism evidence="9 10">
    <name type="scientific">Steinernema glaseri</name>
    <dbReference type="NCBI Taxonomy" id="37863"/>
    <lineage>
        <taxon>Eukaryota</taxon>
        <taxon>Metazoa</taxon>
        <taxon>Ecdysozoa</taxon>
        <taxon>Nematoda</taxon>
        <taxon>Chromadorea</taxon>
        <taxon>Rhabditida</taxon>
        <taxon>Tylenchina</taxon>
        <taxon>Panagrolaimomorpha</taxon>
        <taxon>Strongyloidoidea</taxon>
        <taxon>Steinernematidae</taxon>
        <taxon>Steinernema</taxon>
    </lineage>
</organism>
<dbReference type="GO" id="GO:0000027">
    <property type="term" value="P:ribosomal large subunit assembly"/>
    <property type="evidence" value="ECO:0007669"/>
    <property type="project" value="InterPro"/>
</dbReference>
<dbReference type="Proteomes" id="UP000095287">
    <property type="component" value="Unplaced"/>
</dbReference>
<evidence type="ECO:0000256" key="5">
    <source>
        <dbReference type="ARBA" id="ARBA00030889"/>
    </source>
</evidence>
<dbReference type="GO" id="GO:0005730">
    <property type="term" value="C:nucleolus"/>
    <property type="evidence" value="ECO:0007669"/>
    <property type="project" value="UniProtKB-SubCell"/>
</dbReference>
<evidence type="ECO:0000256" key="4">
    <source>
        <dbReference type="ARBA" id="ARBA00023242"/>
    </source>
</evidence>
<dbReference type="PANTHER" id="PTHR12728">
    <property type="entry name" value="BRIX DOMAIN CONTAINING PROTEIN"/>
    <property type="match status" value="1"/>
</dbReference>
<evidence type="ECO:0000313" key="9">
    <source>
        <dbReference type="Proteomes" id="UP000095287"/>
    </source>
</evidence>
<dbReference type="SMART" id="SM00879">
    <property type="entry name" value="Brix"/>
    <property type="match status" value="1"/>
</dbReference>
<comment type="similarity">
    <text evidence="2 6">Belongs to the RPF2 family.</text>
</comment>
<evidence type="ECO:0000256" key="7">
    <source>
        <dbReference type="SAM" id="MobiDB-lite"/>
    </source>
</evidence>
<evidence type="ECO:0000256" key="2">
    <source>
        <dbReference type="ARBA" id="ARBA00010782"/>
    </source>
</evidence>
<sequence>MRGRVAQPKTRKGKLFLENRAPKVHENDKNAILVKGGKTSKTVTDILQELYKLKKPLATHLKRHNPFHPFEDASGLEYFSTKYDSSLFLFGSNSKKRPNSLTFGRTFDSNLLDMVEMQVENYVPSLEFKEGLRPVLGTKPCITMQGELFESDPTMTRVGNLMIDWFRGVKVNQVRLQGLELIISLTAQPDKILFRVYRTNLKKSATSTPRVELTEIGPSIDFKINRHKLASDSLFKTATRQPGQLRVKPRKNVTQDVFGSTLGRIHVGRQNVDALQTRKMKGLRKPREDGHEEEHEDAQEDGGEEMEE</sequence>
<dbReference type="InterPro" id="IPR007109">
    <property type="entry name" value="Brix"/>
</dbReference>
<feature type="region of interest" description="Disordered" evidence="7">
    <location>
        <begin position="274"/>
        <end position="308"/>
    </location>
</feature>
<evidence type="ECO:0000256" key="3">
    <source>
        <dbReference type="ARBA" id="ARBA00020387"/>
    </source>
</evidence>
<reference evidence="10" key="1">
    <citation type="submission" date="2016-11" db="UniProtKB">
        <authorList>
            <consortium name="WormBaseParasite"/>
        </authorList>
    </citation>
    <scope>IDENTIFICATION</scope>
</reference>
<feature type="compositionally biased region" description="Acidic residues" evidence="7">
    <location>
        <begin position="294"/>
        <end position="308"/>
    </location>
</feature>
<name>A0A1I7YJK9_9BILA</name>
<protein>
    <recommendedName>
        <fullName evidence="3 6">Ribosome production factor 2 homolog</fullName>
    </recommendedName>
    <alternativeName>
        <fullName evidence="5 6">Ribosome biogenesis protein RPF2 homolog</fullName>
    </alternativeName>
</protein>
<evidence type="ECO:0000256" key="1">
    <source>
        <dbReference type="ARBA" id="ARBA00004604"/>
    </source>
</evidence>
<dbReference type="WBParaSite" id="L893_g16990.t1">
    <property type="protein sequence ID" value="L893_g16990.t1"/>
    <property type="gene ID" value="L893_g16990"/>
</dbReference>
<comment type="subcellular location">
    <subcellularLocation>
        <location evidence="1 6">Nucleus</location>
        <location evidence="1 6">Nucleolus</location>
    </subcellularLocation>
</comment>
<dbReference type="InterPro" id="IPR039770">
    <property type="entry name" value="Rpf2"/>
</dbReference>
<dbReference type="AlphaFoldDB" id="A0A1I7YJK9"/>
<proteinExistence type="inferred from homology"/>
<evidence type="ECO:0000313" key="10">
    <source>
        <dbReference type="WBParaSite" id="L893_g16990.t1"/>
    </source>
</evidence>
<dbReference type="PANTHER" id="PTHR12728:SF0">
    <property type="entry name" value="RIBOSOME PRODUCTION FACTOR 2 HOMOLOG"/>
    <property type="match status" value="1"/>
</dbReference>
<dbReference type="GO" id="GO:0000463">
    <property type="term" value="P:maturation of LSU-rRNA from tricistronic rRNA transcript (SSU-rRNA, 5.8S rRNA, LSU-rRNA)"/>
    <property type="evidence" value="ECO:0007669"/>
    <property type="project" value="TreeGrafter"/>
</dbReference>
<feature type="domain" description="Brix" evidence="8">
    <location>
        <begin position="29"/>
        <end position="233"/>
    </location>
</feature>
<keyword evidence="9" id="KW-1185">Reference proteome</keyword>
<evidence type="ECO:0000259" key="8">
    <source>
        <dbReference type="PROSITE" id="PS50833"/>
    </source>
</evidence>
<accession>A0A1I7YJK9</accession>
<keyword evidence="4 6" id="KW-0539">Nucleus</keyword>
<dbReference type="GO" id="GO:0019843">
    <property type="term" value="F:rRNA binding"/>
    <property type="evidence" value="ECO:0007669"/>
    <property type="project" value="UniProtKB-UniRule"/>
</dbReference>
<evidence type="ECO:0000256" key="6">
    <source>
        <dbReference type="RuleBase" id="RU367086"/>
    </source>
</evidence>